<feature type="transmembrane region" description="Helical" evidence="1">
    <location>
        <begin position="6"/>
        <end position="23"/>
    </location>
</feature>
<name>A0AAD5P7Q5_9FUNG</name>
<keyword evidence="1" id="KW-0812">Transmembrane</keyword>
<dbReference type="EMBL" id="JAIXMP010000057">
    <property type="protein sequence ID" value="KAI9244710.1"/>
    <property type="molecule type" value="Genomic_DNA"/>
</dbReference>
<evidence type="ECO:0000256" key="1">
    <source>
        <dbReference type="SAM" id="Phobius"/>
    </source>
</evidence>
<evidence type="ECO:0000313" key="3">
    <source>
        <dbReference type="Proteomes" id="UP001209540"/>
    </source>
</evidence>
<keyword evidence="1" id="KW-0472">Membrane</keyword>
<protein>
    <submittedName>
        <fullName evidence="2">Uncharacterized protein</fullName>
    </submittedName>
</protein>
<accession>A0AAD5P7Q5</accession>
<keyword evidence="3" id="KW-1185">Reference proteome</keyword>
<keyword evidence="1" id="KW-1133">Transmembrane helix</keyword>
<proteinExistence type="predicted"/>
<gene>
    <name evidence="2" type="ORF">BDA99DRAFT_528906</name>
</gene>
<organism evidence="2 3">
    <name type="scientific">Phascolomyces articulosus</name>
    <dbReference type="NCBI Taxonomy" id="60185"/>
    <lineage>
        <taxon>Eukaryota</taxon>
        <taxon>Fungi</taxon>
        <taxon>Fungi incertae sedis</taxon>
        <taxon>Mucoromycota</taxon>
        <taxon>Mucoromycotina</taxon>
        <taxon>Mucoromycetes</taxon>
        <taxon>Mucorales</taxon>
        <taxon>Lichtheimiaceae</taxon>
        <taxon>Phascolomyces</taxon>
    </lineage>
</organism>
<reference evidence="2" key="1">
    <citation type="journal article" date="2022" name="IScience">
        <title>Evolution of zygomycete secretomes and the origins of terrestrial fungal ecologies.</title>
        <authorList>
            <person name="Chang Y."/>
            <person name="Wang Y."/>
            <person name="Mondo S."/>
            <person name="Ahrendt S."/>
            <person name="Andreopoulos W."/>
            <person name="Barry K."/>
            <person name="Beard J."/>
            <person name="Benny G.L."/>
            <person name="Blankenship S."/>
            <person name="Bonito G."/>
            <person name="Cuomo C."/>
            <person name="Desiro A."/>
            <person name="Gervers K.A."/>
            <person name="Hundley H."/>
            <person name="Kuo A."/>
            <person name="LaButti K."/>
            <person name="Lang B.F."/>
            <person name="Lipzen A."/>
            <person name="O'Donnell K."/>
            <person name="Pangilinan J."/>
            <person name="Reynolds N."/>
            <person name="Sandor L."/>
            <person name="Smith M.E."/>
            <person name="Tsang A."/>
            <person name="Grigoriev I.V."/>
            <person name="Stajich J.E."/>
            <person name="Spatafora J.W."/>
        </authorList>
    </citation>
    <scope>NUCLEOTIDE SEQUENCE</scope>
    <source>
        <strain evidence="2">RSA 2281</strain>
    </source>
</reference>
<dbReference type="Proteomes" id="UP001209540">
    <property type="component" value="Unassembled WGS sequence"/>
</dbReference>
<evidence type="ECO:0000313" key="2">
    <source>
        <dbReference type="EMBL" id="KAI9244710.1"/>
    </source>
</evidence>
<feature type="transmembrane region" description="Helical" evidence="1">
    <location>
        <begin position="35"/>
        <end position="56"/>
    </location>
</feature>
<comment type="caution">
    <text evidence="2">The sequence shown here is derived from an EMBL/GenBank/DDBJ whole genome shotgun (WGS) entry which is preliminary data.</text>
</comment>
<sequence length="68" mass="8256">MMTFIFPFHLTLFPFFYVLIFTYTRTHTHTTTATIHTLFSFFSSFLCFFFLSLIHIKDSFAQKPYTFF</sequence>
<dbReference type="AlphaFoldDB" id="A0AAD5P7Q5"/>
<reference evidence="2" key="2">
    <citation type="submission" date="2023-02" db="EMBL/GenBank/DDBJ databases">
        <authorList>
            <consortium name="DOE Joint Genome Institute"/>
            <person name="Mondo S.J."/>
            <person name="Chang Y."/>
            <person name="Wang Y."/>
            <person name="Ahrendt S."/>
            <person name="Andreopoulos W."/>
            <person name="Barry K."/>
            <person name="Beard J."/>
            <person name="Benny G.L."/>
            <person name="Blankenship S."/>
            <person name="Bonito G."/>
            <person name="Cuomo C."/>
            <person name="Desiro A."/>
            <person name="Gervers K.A."/>
            <person name="Hundley H."/>
            <person name="Kuo A."/>
            <person name="LaButti K."/>
            <person name="Lang B.F."/>
            <person name="Lipzen A."/>
            <person name="O'Donnell K."/>
            <person name="Pangilinan J."/>
            <person name="Reynolds N."/>
            <person name="Sandor L."/>
            <person name="Smith M.W."/>
            <person name="Tsang A."/>
            <person name="Grigoriev I.V."/>
            <person name="Stajich J.E."/>
            <person name="Spatafora J.W."/>
        </authorList>
    </citation>
    <scope>NUCLEOTIDE SEQUENCE</scope>
    <source>
        <strain evidence="2">RSA 2281</strain>
    </source>
</reference>